<evidence type="ECO:0000313" key="2">
    <source>
        <dbReference type="EMBL" id="KAH3821525.1"/>
    </source>
</evidence>
<sequence length="56" mass="6143">MARLSRNDGPVGVMSFESSREGNRGAAYSDTSMSVGLCCKRRFEVPVSEVNRGFKL</sequence>
<proteinExistence type="predicted"/>
<reference evidence="2" key="1">
    <citation type="journal article" date="2019" name="bioRxiv">
        <title>The Genome of the Zebra Mussel, Dreissena polymorpha: A Resource for Invasive Species Research.</title>
        <authorList>
            <person name="McCartney M.A."/>
            <person name="Auch B."/>
            <person name="Kono T."/>
            <person name="Mallez S."/>
            <person name="Zhang Y."/>
            <person name="Obille A."/>
            <person name="Becker A."/>
            <person name="Abrahante J.E."/>
            <person name="Garbe J."/>
            <person name="Badalamenti J.P."/>
            <person name="Herman A."/>
            <person name="Mangelson H."/>
            <person name="Liachko I."/>
            <person name="Sullivan S."/>
            <person name="Sone E.D."/>
            <person name="Koren S."/>
            <person name="Silverstein K.A.T."/>
            <person name="Beckman K.B."/>
            <person name="Gohl D.M."/>
        </authorList>
    </citation>
    <scope>NUCLEOTIDE SEQUENCE</scope>
    <source>
        <strain evidence="2">Duluth1</strain>
        <tissue evidence="2">Whole animal</tissue>
    </source>
</reference>
<gene>
    <name evidence="2" type="ORF">DPMN_123289</name>
</gene>
<organism evidence="2 3">
    <name type="scientific">Dreissena polymorpha</name>
    <name type="common">Zebra mussel</name>
    <name type="synonym">Mytilus polymorpha</name>
    <dbReference type="NCBI Taxonomy" id="45954"/>
    <lineage>
        <taxon>Eukaryota</taxon>
        <taxon>Metazoa</taxon>
        <taxon>Spiralia</taxon>
        <taxon>Lophotrochozoa</taxon>
        <taxon>Mollusca</taxon>
        <taxon>Bivalvia</taxon>
        <taxon>Autobranchia</taxon>
        <taxon>Heteroconchia</taxon>
        <taxon>Euheterodonta</taxon>
        <taxon>Imparidentia</taxon>
        <taxon>Neoheterodontei</taxon>
        <taxon>Myida</taxon>
        <taxon>Dreissenoidea</taxon>
        <taxon>Dreissenidae</taxon>
        <taxon>Dreissena</taxon>
    </lineage>
</organism>
<name>A0A9D4JR55_DREPO</name>
<evidence type="ECO:0000313" key="3">
    <source>
        <dbReference type="Proteomes" id="UP000828390"/>
    </source>
</evidence>
<dbReference type="Proteomes" id="UP000828390">
    <property type="component" value="Unassembled WGS sequence"/>
</dbReference>
<accession>A0A9D4JR55</accession>
<comment type="caution">
    <text evidence="2">The sequence shown here is derived from an EMBL/GenBank/DDBJ whole genome shotgun (WGS) entry which is preliminary data.</text>
</comment>
<keyword evidence="3" id="KW-1185">Reference proteome</keyword>
<dbReference type="EMBL" id="JAIWYP010000005">
    <property type="protein sequence ID" value="KAH3821525.1"/>
    <property type="molecule type" value="Genomic_DNA"/>
</dbReference>
<dbReference type="AlphaFoldDB" id="A0A9D4JR55"/>
<feature type="region of interest" description="Disordered" evidence="1">
    <location>
        <begin position="1"/>
        <end position="29"/>
    </location>
</feature>
<evidence type="ECO:0000256" key="1">
    <source>
        <dbReference type="SAM" id="MobiDB-lite"/>
    </source>
</evidence>
<protein>
    <submittedName>
        <fullName evidence="2">Uncharacterized protein</fullName>
    </submittedName>
</protein>
<reference evidence="2" key="2">
    <citation type="submission" date="2020-11" db="EMBL/GenBank/DDBJ databases">
        <authorList>
            <person name="McCartney M.A."/>
            <person name="Auch B."/>
            <person name="Kono T."/>
            <person name="Mallez S."/>
            <person name="Becker A."/>
            <person name="Gohl D.M."/>
            <person name="Silverstein K.A.T."/>
            <person name="Koren S."/>
            <person name="Bechman K.B."/>
            <person name="Herman A."/>
            <person name="Abrahante J.E."/>
            <person name="Garbe J."/>
        </authorList>
    </citation>
    <scope>NUCLEOTIDE SEQUENCE</scope>
    <source>
        <strain evidence="2">Duluth1</strain>
        <tissue evidence="2">Whole animal</tissue>
    </source>
</reference>